<sequence length="27" mass="2953">MTSKELTGLNLRVSFARANMKIALISS</sequence>
<dbReference type="AlphaFoldDB" id="A0A3M7SF71"/>
<comment type="caution">
    <text evidence="1">The sequence shown here is derived from an EMBL/GenBank/DDBJ whole genome shotgun (WGS) entry which is preliminary data.</text>
</comment>
<dbReference type="Proteomes" id="UP000276133">
    <property type="component" value="Unassembled WGS sequence"/>
</dbReference>
<keyword evidence="2" id="KW-1185">Reference proteome</keyword>
<reference evidence="1 2" key="1">
    <citation type="journal article" date="2018" name="Sci. Rep.">
        <title>Genomic signatures of local adaptation to the degree of environmental predictability in rotifers.</title>
        <authorList>
            <person name="Franch-Gras L."/>
            <person name="Hahn C."/>
            <person name="Garcia-Roger E.M."/>
            <person name="Carmona M.J."/>
            <person name="Serra M."/>
            <person name="Gomez A."/>
        </authorList>
    </citation>
    <scope>NUCLEOTIDE SEQUENCE [LARGE SCALE GENOMIC DNA]</scope>
    <source>
        <strain evidence="1">HYR1</strain>
    </source>
</reference>
<name>A0A3M7SF71_BRAPC</name>
<evidence type="ECO:0000313" key="1">
    <source>
        <dbReference type="EMBL" id="RNA34412.1"/>
    </source>
</evidence>
<accession>A0A3M7SF71</accession>
<organism evidence="1 2">
    <name type="scientific">Brachionus plicatilis</name>
    <name type="common">Marine rotifer</name>
    <name type="synonym">Brachionus muelleri</name>
    <dbReference type="NCBI Taxonomy" id="10195"/>
    <lineage>
        <taxon>Eukaryota</taxon>
        <taxon>Metazoa</taxon>
        <taxon>Spiralia</taxon>
        <taxon>Gnathifera</taxon>
        <taxon>Rotifera</taxon>
        <taxon>Eurotatoria</taxon>
        <taxon>Monogononta</taxon>
        <taxon>Pseudotrocha</taxon>
        <taxon>Ploima</taxon>
        <taxon>Brachionidae</taxon>
        <taxon>Brachionus</taxon>
    </lineage>
</organism>
<protein>
    <submittedName>
        <fullName evidence="1">Uncharacterized protein</fullName>
    </submittedName>
</protein>
<evidence type="ECO:0000313" key="2">
    <source>
        <dbReference type="Proteomes" id="UP000276133"/>
    </source>
</evidence>
<proteinExistence type="predicted"/>
<gene>
    <name evidence="1" type="ORF">BpHYR1_002009</name>
</gene>
<dbReference type="EMBL" id="REGN01001484">
    <property type="protein sequence ID" value="RNA34412.1"/>
    <property type="molecule type" value="Genomic_DNA"/>
</dbReference>